<gene>
    <name evidence="4" type="ORF">GCM10017584_10080</name>
</gene>
<dbReference type="SUPFAM" id="SSF51735">
    <property type="entry name" value="NAD(P)-binding Rossmann-fold domains"/>
    <property type="match status" value="1"/>
</dbReference>
<dbReference type="RefSeq" id="WP_271176115.1">
    <property type="nucleotide sequence ID" value="NZ_BAAAJO010000001.1"/>
</dbReference>
<dbReference type="Gene3D" id="3.40.50.720">
    <property type="entry name" value="NAD(P)-binding Rossmann-like Domain"/>
    <property type="match status" value="1"/>
</dbReference>
<evidence type="ECO:0000259" key="3">
    <source>
        <dbReference type="SMART" id="SM00822"/>
    </source>
</evidence>
<dbReference type="PRINTS" id="PR00081">
    <property type="entry name" value="GDHRDH"/>
</dbReference>
<dbReference type="Pfam" id="PF13561">
    <property type="entry name" value="adh_short_C2"/>
    <property type="match status" value="1"/>
</dbReference>
<dbReference type="AlphaFoldDB" id="A0A9W6LZB2"/>
<keyword evidence="2" id="KW-0560">Oxidoreductase</keyword>
<dbReference type="GO" id="GO:0016491">
    <property type="term" value="F:oxidoreductase activity"/>
    <property type="evidence" value="ECO:0007669"/>
    <property type="project" value="UniProtKB-KW"/>
</dbReference>
<dbReference type="InterPro" id="IPR036291">
    <property type="entry name" value="NAD(P)-bd_dom_sf"/>
</dbReference>
<name>A0A9W6LZB2_9MICO</name>
<evidence type="ECO:0000313" key="5">
    <source>
        <dbReference type="Proteomes" id="UP001142372"/>
    </source>
</evidence>
<keyword evidence="5" id="KW-1185">Reference proteome</keyword>
<organism evidence="4 5">
    <name type="scientific">Leifsonia poae</name>
    <dbReference type="NCBI Taxonomy" id="110933"/>
    <lineage>
        <taxon>Bacteria</taxon>
        <taxon>Bacillati</taxon>
        <taxon>Actinomycetota</taxon>
        <taxon>Actinomycetes</taxon>
        <taxon>Micrococcales</taxon>
        <taxon>Microbacteriaceae</taxon>
        <taxon>Leifsonia</taxon>
    </lineage>
</organism>
<dbReference type="PANTHER" id="PTHR43639:SF1">
    <property type="entry name" value="SHORT-CHAIN DEHYDROGENASE_REDUCTASE FAMILY PROTEIN"/>
    <property type="match status" value="1"/>
</dbReference>
<evidence type="ECO:0000256" key="2">
    <source>
        <dbReference type="ARBA" id="ARBA00023002"/>
    </source>
</evidence>
<dbReference type="PANTHER" id="PTHR43639">
    <property type="entry name" value="OXIDOREDUCTASE, SHORT-CHAIN DEHYDROGENASE/REDUCTASE FAMILY (AFU_ORTHOLOGUE AFUA_5G02870)"/>
    <property type="match status" value="1"/>
</dbReference>
<comment type="caution">
    <text evidence="4">The sequence shown here is derived from an EMBL/GenBank/DDBJ whole genome shotgun (WGS) entry which is preliminary data.</text>
</comment>
<evidence type="ECO:0000313" key="4">
    <source>
        <dbReference type="EMBL" id="GLJ75434.1"/>
    </source>
</evidence>
<protein>
    <submittedName>
        <fullName evidence="4">Short-chain dehydrogenase</fullName>
    </submittedName>
</protein>
<evidence type="ECO:0000256" key="1">
    <source>
        <dbReference type="ARBA" id="ARBA00006484"/>
    </source>
</evidence>
<dbReference type="InterPro" id="IPR002347">
    <property type="entry name" value="SDR_fam"/>
</dbReference>
<dbReference type="SMART" id="SM00822">
    <property type="entry name" value="PKS_KR"/>
    <property type="match status" value="1"/>
</dbReference>
<comment type="similarity">
    <text evidence="1">Belongs to the short-chain dehydrogenases/reductases (SDR) family.</text>
</comment>
<proteinExistence type="inferred from homology"/>
<accession>A0A9W6LZB2</accession>
<dbReference type="InterPro" id="IPR057326">
    <property type="entry name" value="KR_dom"/>
</dbReference>
<reference evidence="4" key="1">
    <citation type="journal article" date="2014" name="Int. J. Syst. Evol. Microbiol.">
        <title>Complete genome sequence of Corynebacterium casei LMG S-19264T (=DSM 44701T), isolated from a smear-ripened cheese.</title>
        <authorList>
            <consortium name="US DOE Joint Genome Institute (JGI-PGF)"/>
            <person name="Walter F."/>
            <person name="Albersmeier A."/>
            <person name="Kalinowski J."/>
            <person name="Ruckert C."/>
        </authorList>
    </citation>
    <scope>NUCLEOTIDE SEQUENCE</scope>
    <source>
        <strain evidence="4">VKM Ac-1401</strain>
    </source>
</reference>
<sequence length="253" mass="26527">MTARIALITGGNRGLGRATALAVAENGIDVIITYRSHADEAAAVVDEVRALGRTAVALQLDTSRIVEFGPFSTQLREVLAATWQRDTFDYLVNNAGSAALTPLGQTDEAAFDQMVDVHFKGVYFLTQELEPLLADNGRVILTSTGLARFVGIGPYSIYASVKGAVEVLTRYLAKQLGARGITVNAVAPGPVATDFGGGRVRDDAEMRTAMGSQTALGRVGEAEDIGPVTAALLGDGMSWVTGQRIEASGGTLL</sequence>
<dbReference type="Proteomes" id="UP001142372">
    <property type="component" value="Unassembled WGS sequence"/>
</dbReference>
<dbReference type="EMBL" id="BSEN01000003">
    <property type="protein sequence ID" value="GLJ75434.1"/>
    <property type="molecule type" value="Genomic_DNA"/>
</dbReference>
<reference evidence="4" key="2">
    <citation type="submission" date="2023-01" db="EMBL/GenBank/DDBJ databases">
        <authorList>
            <person name="Sun Q."/>
            <person name="Evtushenko L."/>
        </authorList>
    </citation>
    <scope>NUCLEOTIDE SEQUENCE</scope>
    <source>
        <strain evidence="4">VKM Ac-1401</strain>
    </source>
</reference>
<feature type="domain" description="Ketoreductase" evidence="3">
    <location>
        <begin position="4"/>
        <end position="189"/>
    </location>
</feature>